<gene>
    <name evidence="5" type="ORF">ACFFIC_21150</name>
</gene>
<comment type="cofactor">
    <cofactor evidence="1 4">
        <name>a divalent metal cation</name>
        <dbReference type="ChEBI" id="CHEBI:60240"/>
    </cofactor>
</comment>
<evidence type="ECO:0000256" key="2">
    <source>
        <dbReference type="ARBA" id="ARBA00022801"/>
    </source>
</evidence>
<protein>
    <recommendedName>
        <fullName evidence="4">Nucleoside triphosphate pyrophosphatase</fullName>
        <ecNumber evidence="4">3.6.1.9</ecNumber>
    </recommendedName>
    <alternativeName>
        <fullName evidence="4">Nucleotide pyrophosphatase</fullName>
        <shortName evidence="4">Nucleotide PPase</shortName>
    </alternativeName>
</protein>
<dbReference type="PIRSF" id="PIRSF006305">
    <property type="entry name" value="Maf"/>
    <property type="match status" value="1"/>
</dbReference>
<accession>A0ABV6IZB9</accession>
<evidence type="ECO:0000256" key="1">
    <source>
        <dbReference type="ARBA" id="ARBA00001968"/>
    </source>
</evidence>
<dbReference type="EC" id="3.6.1.9" evidence="4"/>
<keyword evidence="3 4" id="KW-0546">Nucleotide metabolism</keyword>
<evidence type="ECO:0000313" key="5">
    <source>
        <dbReference type="EMBL" id="MFC0388030.1"/>
    </source>
</evidence>
<dbReference type="Proteomes" id="UP001589789">
    <property type="component" value="Unassembled WGS sequence"/>
</dbReference>
<feature type="active site" description="Proton acceptor" evidence="4">
    <location>
        <position position="82"/>
    </location>
</feature>
<evidence type="ECO:0000256" key="4">
    <source>
        <dbReference type="HAMAP-Rule" id="MF_00528"/>
    </source>
</evidence>
<dbReference type="InterPro" id="IPR029001">
    <property type="entry name" value="ITPase-like_fam"/>
</dbReference>
<dbReference type="Pfam" id="PF02545">
    <property type="entry name" value="Maf"/>
    <property type="match status" value="1"/>
</dbReference>
<dbReference type="PANTHER" id="PTHR43213">
    <property type="entry name" value="BIFUNCTIONAL DTTP/UTP PYROPHOSPHATASE/METHYLTRANSFERASE PROTEIN-RELATED"/>
    <property type="match status" value="1"/>
</dbReference>
<dbReference type="RefSeq" id="WP_377054051.1">
    <property type="nucleotide sequence ID" value="NZ_JBHLVZ010000074.1"/>
</dbReference>
<dbReference type="PANTHER" id="PTHR43213:SF5">
    <property type="entry name" value="BIFUNCTIONAL DTTP_UTP PYROPHOSPHATASE_METHYLTRANSFERASE PROTEIN-RELATED"/>
    <property type="match status" value="1"/>
</dbReference>
<reference evidence="5 6" key="1">
    <citation type="submission" date="2024-09" db="EMBL/GenBank/DDBJ databases">
        <authorList>
            <person name="Sun Q."/>
            <person name="Mori K."/>
        </authorList>
    </citation>
    <scope>NUCLEOTIDE SEQUENCE [LARGE SCALE GENOMIC DNA]</scope>
    <source>
        <strain evidence="5 6">CCM 7468</strain>
    </source>
</reference>
<dbReference type="EMBL" id="JBHLVZ010000074">
    <property type="protein sequence ID" value="MFC0388030.1"/>
    <property type="molecule type" value="Genomic_DNA"/>
</dbReference>
<keyword evidence="4" id="KW-0963">Cytoplasm</keyword>
<keyword evidence="2 4" id="KW-0378">Hydrolase</keyword>
<dbReference type="InterPro" id="IPR003697">
    <property type="entry name" value="Maf-like"/>
</dbReference>
<proteinExistence type="inferred from homology"/>
<comment type="caution">
    <text evidence="4">Lacks conserved residue(s) required for the propagation of feature annotation.</text>
</comment>
<comment type="subcellular location">
    <subcellularLocation>
        <location evidence="4">Cytoplasm</location>
    </subcellularLocation>
</comment>
<evidence type="ECO:0000313" key="6">
    <source>
        <dbReference type="Proteomes" id="UP001589789"/>
    </source>
</evidence>
<sequence length="205" mass="21967">MASLQAAEPPLILASASAARRALLESAGLRFEALAAAVDEASIKESARAEGFPAADAALMLAEAKARRIAARRPEALVIGCDQILVQEGRWFDKPEGLAGARAHLEALRGRTHELVTAVLCWRGGERIWQHVAMPRLAMRPVSDAFLDAYLALEGERATESVGAYRLEGPGVHLFDRVEGEHAAILGLPLLALLGFLRQHGVLLA</sequence>
<comment type="catalytic activity">
    <reaction evidence="4">
        <text>a 2'-deoxyribonucleoside 5'-triphosphate + H2O = a 2'-deoxyribonucleoside 5'-phosphate + diphosphate + H(+)</text>
        <dbReference type="Rhea" id="RHEA:44644"/>
        <dbReference type="ChEBI" id="CHEBI:15377"/>
        <dbReference type="ChEBI" id="CHEBI:15378"/>
        <dbReference type="ChEBI" id="CHEBI:33019"/>
        <dbReference type="ChEBI" id="CHEBI:61560"/>
        <dbReference type="ChEBI" id="CHEBI:65317"/>
        <dbReference type="EC" id="3.6.1.9"/>
    </reaction>
</comment>
<evidence type="ECO:0000256" key="3">
    <source>
        <dbReference type="ARBA" id="ARBA00023080"/>
    </source>
</evidence>
<keyword evidence="6" id="KW-1185">Reference proteome</keyword>
<comment type="caution">
    <text evidence="5">The sequence shown here is derived from an EMBL/GenBank/DDBJ whole genome shotgun (WGS) entry which is preliminary data.</text>
</comment>
<dbReference type="Gene3D" id="3.90.950.10">
    <property type="match status" value="1"/>
</dbReference>
<name>A0ABV6IZB9_9PROT</name>
<comment type="similarity">
    <text evidence="4">Belongs to the Maf family.</text>
</comment>
<dbReference type="SUPFAM" id="SSF52972">
    <property type="entry name" value="ITPase-like"/>
    <property type="match status" value="1"/>
</dbReference>
<comment type="catalytic activity">
    <reaction evidence="4">
        <text>a ribonucleoside 5'-triphosphate + H2O = a ribonucleoside 5'-phosphate + diphosphate + H(+)</text>
        <dbReference type="Rhea" id="RHEA:23996"/>
        <dbReference type="ChEBI" id="CHEBI:15377"/>
        <dbReference type="ChEBI" id="CHEBI:15378"/>
        <dbReference type="ChEBI" id="CHEBI:33019"/>
        <dbReference type="ChEBI" id="CHEBI:58043"/>
        <dbReference type="ChEBI" id="CHEBI:61557"/>
        <dbReference type="EC" id="3.6.1.9"/>
    </reaction>
</comment>
<comment type="function">
    <text evidence="4">Nucleoside triphosphate pyrophosphatase. May have a dual role in cell division arrest and in preventing the incorporation of modified nucleotides into cellular nucleic acids.</text>
</comment>
<organism evidence="5 6">
    <name type="scientific">Muricoccus vinaceus</name>
    <dbReference type="NCBI Taxonomy" id="424704"/>
    <lineage>
        <taxon>Bacteria</taxon>
        <taxon>Pseudomonadati</taxon>
        <taxon>Pseudomonadota</taxon>
        <taxon>Alphaproteobacteria</taxon>
        <taxon>Acetobacterales</taxon>
        <taxon>Roseomonadaceae</taxon>
        <taxon>Muricoccus</taxon>
    </lineage>
</organism>
<dbReference type="HAMAP" id="MF_00528">
    <property type="entry name" value="Maf"/>
    <property type="match status" value="1"/>
</dbReference>